<proteinExistence type="predicted"/>
<protein>
    <submittedName>
        <fullName evidence="1">Uncharacterized protein</fullName>
    </submittedName>
</protein>
<dbReference type="AlphaFoldDB" id="A0A7U3ZNL2"/>
<name>A0A7U3ZNL2_RUNSL</name>
<dbReference type="KEGG" id="rsi:Runsl_4173"/>
<dbReference type="EMBL" id="CP002859">
    <property type="protein sequence ID" value="AEI50517.1"/>
    <property type="molecule type" value="Genomic_DNA"/>
</dbReference>
<keyword evidence="2" id="KW-1185">Reference proteome</keyword>
<evidence type="ECO:0000313" key="1">
    <source>
        <dbReference type="EMBL" id="AEI50517.1"/>
    </source>
</evidence>
<organism evidence="1 2">
    <name type="scientific">Runella slithyformis (strain ATCC 29530 / DSM 19594 / LMG 11500 / NCIMB 11436 / LSU 4)</name>
    <dbReference type="NCBI Taxonomy" id="761193"/>
    <lineage>
        <taxon>Bacteria</taxon>
        <taxon>Pseudomonadati</taxon>
        <taxon>Bacteroidota</taxon>
        <taxon>Cytophagia</taxon>
        <taxon>Cytophagales</taxon>
        <taxon>Spirosomataceae</taxon>
        <taxon>Runella</taxon>
    </lineage>
</organism>
<reference evidence="1 2" key="2">
    <citation type="journal article" date="2012" name="Stand. Genomic Sci.">
        <title>Complete genome sequence of the aquatic bacterium Runella slithyformis type strain (LSU 4(T)).</title>
        <authorList>
            <person name="Copeland A."/>
            <person name="Zhang X."/>
            <person name="Misra M."/>
            <person name="Lapidus A."/>
            <person name="Nolan M."/>
            <person name="Lucas S."/>
            <person name="Deshpande S."/>
            <person name="Cheng J.F."/>
            <person name="Tapia R."/>
            <person name="Goodwin L.A."/>
            <person name="Pitluck S."/>
            <person name="Liolios K."/>
            <person name="Pagani I."/>
            <person name="Ivanova N."/>
            <person name="Mikhailova N."/>
            <person name="Pati A."/>
            <person name="Chen A."/>
            <person name="Palaniappan K."/>
            <person name="Land M."/>
            <person name="Hauser L."/>
            <person name="Pan C."/>
            <person name="Jeffries C.D."/>
            <person name="Detter J.C."/>
            <person name="Brambilla E.M."/>
            <person name="Rohde M."/>
            <person name="Djao O.D."/>
            <person name="Goker M."/>
            <person name="Sikorski J."/>
            <person name="Tindall B.J."/>
            <person name="Woyke T."/>
            <person name="Bristow J."/>
            <person name="Eisen J.A."/>
            <person name="Markowitz V."/>
            <person name="Hugenholtz P."/>
            <person name="Kyrpides N.C."/>
            <person name="Klenk H.P."/>
            <person name="Mavromatis K."/>
        </authorList>
    </citation>
    <scope>NUCLEOTIDE SEQUENCE [LARGE SCALE GENOMIC DNA]</scope>
    <source>
        <strain evidence="2">ATCC 29530 / DSM 19594 / LMG 11500 / NCIMB 11436 / LSU 4</strain>
    </source>
</reference>
<dbReference type="RefSeq" id="WP_013929814.1">
    <property type="nucleotide sequence ID" value="NC_015703.1"/>
</dbReference>
<accession>A0A7U3ZNL2</accession>
<reference evidence="2" key="1">
    <citation type="submission" date="2011-06" db="EMBL/GenBank/DDBJ databases">
        <title>The complete genome of chromosome of Runella slithyformis DSM 19594.</title>
        <authorList>
            <consortium name="US DOE Joint Genome Institute (JGI-PGF)"/>
            <person name="Lucas S."/>
            <person name="Han J."/>
            <person name="Lapidus A."/>
            <person name="Bruce D."/>
            <person name="Goodwin L."/>
            <person name="Pitluck S."/>
            <person name="Peters L."/>
            <person name="Kyrpides N."/>
            <person name="Mavromatis K."/>
            <person name="Ivanova N."/>
            <person name="Ovchinnikova G."/>
            <person name="Zhang X."/>
            <person name="Misra M."/>
            <person name="Detter J.C."/>
            <person name="Tapia R."/>
            <person name="Han C."/>
            <person name="Land M."/>
            <person name="Hauser L."/>
            <person name="Markowitz V."/>
            <person name="Cheng J.-F."/>
            <person name="Hugenholtz P."/>
            <person name="Woyke T."/>
            <person name="Wu D."/>
            <person name="Tindall B."/>
            <person name="Faehrich R."/>
            <person name="Brambilla E."/>
            <person name="Klenk H.-P."/>
            <person name="Eisen J.A."/>
        </authorList>
    </citation>
    <scope>NUCLEOTIDE SEQUENCE [LARGE SCALE GENOMIC DNA]</scope>
    <source>
        <strain evidence="2">ATCC 29530 / DSM 19594 / LMG 11500 / NCIMB 11436 / LSU 4</strain>
    </source>
</reference>
<sequence>MKKIATIALFCTAFIFGCTDKEEFHPNEAPKQEFNSRIEELEANGLKLFKKTITVTDVSGKNSVTLLYACTDDDYLKFYLENTKIALNVITAIKEKSSFTGFQSKTTGATETSPDESALYEHVVSKNLEDNVKGYTLSYTTNPLMAKQARIAWENPRKWHESERFDDWASVTWRESGNSNQGIFVEWRHLNCALCSWSSGFTINLYAGNEFSIYNPDARRLGCYVSHNWGNYRFDRGNY</sequence>
<gene>
    <name evidence="1" type="ordered locus">Runsl_4173</name>
</gene>
<dbReference type="Proteomes" id="UP000000493">
    <property type="component" value="Chromosome"/>
</dbReference>
<dbReference type="PROSITE" id="PS51257">
    <property type="entry name" value="PROKAR_LIPOPROTEIN"/>
    <property type="match status" value="1"/>
</dbReference>
<evidence type="ECO:0000313" key="2">
    <source>
        <dbReference type="Proteomes" id="UP000000493"/>
    </source>
</evidence>